<sequence length="1944" mass="227148">MKLTIARNSYKSFIVVATLTLVGFNLINNVLSGGAENTKFVDKIIRNCPREFTYSVLRELLENGSLNVAKKIVDSLEFNEKGVLYGLKQIDTDTDVSEMKILLPDINNIEKEKMAILNDFLSYGYYFDCRDIKRSSNFLFWIVRHLELEFISAAEVLSIIKNVLVEGSSRFGVESFIPVETINSVKMSDIIAQKKNDKYPSVTQINSAIKRFTSTKRFIDPNGPLDLPDIMNIPRASLEDKRLRSKIYLLQKSGYFPDIREKSQMHTIRYIIRTTRYYLNRYISPELIYSMWSVVYNAMTGLKLPEYQAEMDLFILKKTNSDTWPHEADVLDAISYSLNYHGINTKPLSIHSEWYNKLKKGGYMLSFPRNVKTARWFCRFFQHNLHIFINPYLQFSIWKKAVQNLLELNLGQINISNDKCFFREDPKFPWPSCHKINKDDPNYLPFEHDRVLDNLSYEFSRLIHNINPSYPFSDICEVTRKLLLSGSYRREVRQPTSKVKHTVRMRKLERKIYLKRLVHNYNSNKINEPYIGPSNEMLFFFRHYIENDIKISDKVIDRVVNEKFMDEDLEDLIKTRNFILDCTRIYSSLPLREEWNDQEIKEIPARGKKAISIACGQLFYAKPKCRFDLIPPYHPSRDSTDMLSGEFSLRIFSYLRSIGILNVLPEQFCKDSIRVLANIFGIESKEIERIRRANLRKLKSREKAMINALLKFKTLNRNEIHVSNVKKMNEMLDRIIKLKLQYKLGIKTVDSFDFDDSEESKRYFGIRDDLQKWEIDELQDLVNLNKKFKFYNSFKKFPVHKFKRVCENQLDNLALGIDGIYSYMNKRKLDNSIKENEIVMSKRKKEKKSIKSITSDNISKDITYELCLSLGTWQESIRKRVKNYIEFLWLKMNNRNTDFRYSNMFSLKLGSEAELLTEKGVTRDINIGKEIEISKLSYEPTASVFYTNLSTSLRERFPQYEFKLPNTEPLEPEVKRLRKLGYECLFRPNKNEGMLMAEECIKYLYRYGLYILNGIVLDVNILYDSYLKAFRDTGMELITFIPDSLPIELKYSLVKTSLNDYNFHRFESLCSLNEIDSDAIWSQLFKTVESISTDMIINLHSFGLILPGTDDSLLFPKRTQIRHICEFVLNILNPNKFTIENEDIGGDGNNAGFFNGQIRKPEYIKGYVWHEVNKISSASVLNVSQTANRRFSRALMTVYFVQSCIREYMLKFKGLHYIIAAILCRKTKEWRTCDEPINNDMKYNYLSDVTLEKTIEEKVAKRLIKGVFVDIISFELLERAIVHLWINRNISIPDDVMPMSYKRFCQISVRIYDYLTSQRFDNFNDACIHSLEVDNMFRKEQDGEIYTIKRSLAAKICSETYWGQECSNSSVITESALLLHKEVSNILKSSMHVLPLAPFCNLSYEMAFSRDPITLCSGNKGLNDKVRAKIGTVLYSRPEHEIEKDIEDIKRKENIRLYYGDVVPPEKDPSGILGSVLRTHSLVNLYVEGLKGICEKASVSIRDCSLIEGFKERHFSIFENKERSLKLNEESLRLFYPKIKKNNRNVFYNDIPVRVATFVDICELGVSTFELSSELFNTVCVASFGRNSKSRGAKTKVDKLGEMVEEYGPEKDKYGEWASNILYCSSTSRWKSCSGWSERNIAKFDNVQTLKLSVNYINTTPLLKAMIDFMTIFITSNMSLFLSGANTQLISEDKDDLRYISYIKDNYDFFCEASVRLYTYNELIISNKFEKDVIISLRGNDVSYSEIRGEKASFGVPYLFFNFDCPNILSKQILNFMDKIGDGYDPPKQLGNDDLILEFSVRVCRKHFSWMNCLFSEEILNVYSPIEISTFEYVASAMYNEYIVSDLIKRKSIKNRNMKTRPLMEEFNIFCRISTNIIPRQPNIMSRHEIEFEIINTLPSNMKKFGQFITNAFIDSYKKYNRGTQFLRSRQTLKDKKSDGFSFT</sequence>
<dbReference type="EMBL" id="JAWDEY010000012">
    <property type="protein sequence ID" value="KAK6589534.1"/>
    <property type="molecule type" value="Genomic_DNA"/>
</dbReference>
<reference evidence="1 2" key="1">
    <citation type="submission" date="2023-10" db="EMBL/GenBank/DDBJ databases">
        <title>Comparative genomics analysis reveals potential genetic determinants of host preference in Cryptosporidium xiaoi.</title>
        <authorList>
            <person name="Xiao L."/>
            <person name="Li J."/>
        </authorList>
    </citation>
    <scope>NUCLEOTIDE SEQUENCE [LARGE SCALE GENOMIC DNA]</scope>
    <source>
        <strain evidence="1 2">52996</strain>
    </source>
</reference>
<keyword evidence="2" id="KW-1185">Reference proteome</keyword>
<evidence type="ECO:0000313" key="1">
    <source>
        <dbReference type="EMBL" id="KAK6589534.1"/>
    </source>
</evidence>
<proteinExistence type="predicted"/>
<comment type="caution">
    <text evidence="1">The sequence shown here is derived from an EMBL/GenBank/DDBJ whole genome shotgun (WGS) entry which is preliminary data.</text>
</comment>
<accession>A0AAV9XZI2</accession>
<evidence type="ECO:0000313" key="2">
    <source>
        <dbReference type="Proteomes" id="UP001311799"/>
    </source>
</evidence>
<name>A0AAV9XZI2_9CRYT</name>
<organism evidence="1 2">
    <name type="scientific">Cryptosporidium xiaoi</name>
    <dbReference type="NCBI Taxonomy" id="659607"/>
    <lineage>
        <taxon>Eukaryota</taxon>
        <taxon>Sar</taxon>
        <taxon>Alveolata</taxon>
        <taxon>Apicomplexa</taxon>
        <taxon>Conoidasida</taxon>
        <taxon>Coccidia</taxon>
        <taxon>Eucoccidiorida</taxon>
        <taxon>Eimeriorina</taxon>
        <taxon>Cryptosporidiidae</taxon>
        <taxon>Cryptosporidium</taxon>
    </lineage>
</organism>
<dbReference type="Proteomes" id="UP001311799">
    <property type="component" value="Unassembled WGS sequence"/>
</dbReference>
<gene>
    <name evidence="1" type="ORF">RS030_203143</name>
</gene>
<protein>
    <submittedName>
        <fullName evidence="1">Signal peptide protein</fullName>
    </submittedName>
</protein>